<protein>
    <submittedName>
        <fullName evidence="2">Calcium-binding protein</fullName>
    </submittedName>
</protein>
<dbReference type="SUPFAM" id="SSF51120">
    <property type="entry name" value="beta-Roll"/>
    <property type="match status" value="2"/>
</dbReference>
<comment type="caution">
    <text evidence="2">The sequence shown here is derived from an EMBL/GenBank/DDBJ whole genome shotgun (WGS) entry which is preliminary data.</text>
</comment>
<dbReference type="PROSITE" id="PS00330">
    <property type="entry name" value="HEMOLYSIN_CALCIUM"/>
    <property type="match status" value="1"/>
</dbReference>
<dbReference type="Proteomes" id="UP001596058">
    <property type="component" value="Unassembled WGS sequence"/>
</dbReference>
<dbReference type="PRINTS" id="PR00313">
    <property type="entry name" value="CABNDNGRPT"/>
</dbReference>
<dbReference type="Pfam" id="PF00353">
    <property type="entry name" value="HemolysinCabind"/>
    <property type="match status" value="2"/>
</dbReference>
<evidence type="ECO:0000313" key="2">
    <source>
        <dbReference type="EMBL" id="MFC5822828.1"/>
    </source>
</evidence>
<dbReference type="EMBL" id="JBHSPA010000006">
    <property type="protein sequence ID" value="MFC5822828.1"/>
    <property type="molecule type" value="Genomic_DNA"/>
</dbReference>
<proteinExistence type="predicted"/>
<dbReference type="InterPro" id="IPR011049">
    <property type="entry name" value="Serralysin-like_metalloprot_C"/>
</dbReference>
<reference evidence="3" key="1">
    <citation type="journal article" date="2019" name="Int. J. Syst. Evol. Microbiol.">
        <title>The Global Catalogue of Microorganisms (GCM) 10K type strain sequencing project: providing services to taxonomists for standard genome sequencing and annotation.</title>
        <authorList>
            <consortium name="The Broad Institute Genomics Platform"/>
            <consortium name="The Broad Institute Genome Sequencing Center for Infectious Disease"/>
            <person name="Wu L."/>
            <person name="Ma J."/>
        </authorList>
    </citation>
    <scope>NUCLEOTIDE SEQUENCE [LARGE SCALE GENOMIC DNA]</scope>
    <source>
        <strain evidence="3">CCUG 53903</strain>
    </source>
</reference>
<dbReference type="InterPro" id="IPR001343">
    <property type="entry name" value="Hemolysn_Ca-bd"/>
</dbReference>
<evidence type="ECO:0000313" key="3">
    <source>
        <dbReference type="Proteomes" id="UP001596058"/>
    </source>
</evidence>
<feature type="compositionally biased region" description="Gly residues" evidence="1">
    <location>
        <begin position="262"/>
        <end position="273"/>
    </location>
</feature>
<gene>
    <name evidence="2" type="ORF">ACFPZ3_03065</name>
</gene>
<dbReference type="Gene3D" id="2.150.10.10">
    <property type="entry name" value="Serralysin-like metalloprotease, C-terminal"/>
    <property type="match status" value="2"/>
</dbReference>
<keyword evidence="3" id="KW-1185">Reference proteome</keyword>
<organism evidence="2 3">
    <name type="scientific">Nonomuraea insulae</name>
    <dbReference type="NCBI Taxonomy" id="1616787"/>
    <lineage>
        <taxon>Bacteria</taxon>
        <taxon>Bacillati</taxon>
        <taxon>Actinomycetota</taxon>
        <taxon>Actinomycetes</taxon>
        <taxon>Streptosporangiales</taxon>
        <taxon>Streptosporangiaceae</taxon>
        <taxon>Nonomuraea</taxon>
    </lineage>
</organism>
<feature type="region of interest" description="Disordered" evidence="1">
    <location>
        <begin position="244"/>
        <end position="273"/>
    </location>
</feature>
<sequence>MSARESSDPGGRAANSGLRGRARRVAGVLGGVAALAVLPVALVAQPATAAPCYGDCQPGVVRSPGVLKYDAPVGLNDQITVSPAPGGLFTVTDPAATLIVGPGCTLVTPHEARCAAPTSGTMAVRGLDGDDVITNATGLTARLSGDAGNDQVVGGSGDDTLIGGVGGDVLRGGGGSDTAQYQATPNLLGVRADLDGASGDDGSADDGPAGARDTIAADVENLEGTNFGDVLIGNGGPNVINGGGGSDQIQGLGGDDDLTGESGTGTLDGGAGGDHCTSDNRSVSAPPYTFVGCEFTLIIGAGG</sequence>
<accession>A0ABW1CE01</accession>
<dbReference type="InterPro" id="IPR018511">
    <property type="entry name" value="Hemolysin-typ_Ca-bd_CS"/>
</dbReference>
<name>A0ABW1CE01_9ACTN</name>
<evidence type="ECO:0000256" key="1">
    <source>
        <dbReference type="SAM" id="MobiDB-lite"/>
    </source>
</evidence>
<dbReference type="RefSeq" id="WP_379512379.1">
    <property type="nucleotide sequence ID" value="NZ_JBHSPA010000006.1"/>
</dbReference>